<organism evidence="2 3">
    <name type="scientific">Ajellomyces capsulatus (strain H88)</name>
    <name type="common">Darling's disease fungus</name>
    <name type="synonym">Histoplasma capsulatum</name>
    <dbReference type="NCBI Taxonomy" id="544711"/>
    <lineage>
        <taxon>Eukaryota</taxon>
        <taxon>Fungi</taxon>
        <taxon>Dikarya</taxon>
        <taxon>Ascomycota</taxon>
        <taxon>Pezizomycotina</taxon>
        <taxon>Eurotiomycetes</taxon>
        <taxon>Eurotiomycetidae</taxon>
        <taxon>Onygenales</taxon>
        <taxon>Ajellomycetaceae</taxon>
        <taxon>Histoplasma</taxon>
    </lineage>
</organism>
<protein>
    <submittedName>
        <fullName evidence="2">Small nuclear ribonucleoprotein Lsm8</fullName>
    </submittedName>
</protein>
<name>A0A8A1L9W8_AJEC8</name>
<dbReference type="GO" id="GO:1990904">
    <property type="term" value="C:ribonucleoprotein complex"/>
    <property type="evidence" value="ECO:0007669"/>
    <property type="project" value="UniProtKB-KW"/>
</dbReference>
<proteinExistence type="predicted"/>
<dbReference type="AlphaFoldDB" id="A0A8A1L9W8"/>
<feature type="region of interest" description="Disordered" evidence="1">
    <location>
        <begin position="55"/>
        <end position="92"/>
    </location>
</feature>
<gene>
    <name evidence="2" type="ORF">I7I53_09994</name>
</gene>
<dbReference type="EMBL" id="CP069102">
    <property type="protein sequence ID" value="QSS49595.1"/>
    <property type="molecule type" value="Genomic_DNA"/>
</dbReference>
<dbReference type="VEuPathDB" id="FungiDB:I7I53_09994"/>
<reference evidence="2" key="1">
    <citation type="submission" date="2021-01" db="EMBL/GenBank/DDBJ databases">
        <title>Chromosome-level genome assembly of a human fungal pathogen reveals clustering of transcriptionally co-regulated genes.</title>
        <authorList>
            <person name="Voorhies M."/>
            <person name="Cohen S."/>
            <person name="Shea T.P."/>
            <person name="Petrus S."/>
            <person name="Munoz J.F."/>
            <person name="Poplawski S."/>
            <person name="Goldman W.E."/>
            <person name="Michael T."/>
            <person name="Cuomo C.A."/>
            <person name="Sil A."/>
            <person name="Beyhan S."/>
        </authorList>
    </citation>
    <scope>NUCLEOTIDE SEQUENCE</scope>
    <source>
        <strain evidence="2">H88</strain>
    </source>
</reference>
<keyword evidence="2" id="KW-0687">Ribonucleoprotein</keyword>
<sequence length="129" mass="14401">MLSSFLYAVSGGRQLLKIYIFGWRGGKRREAYPSHFIFLRTGCCAREGIVREDWPIREDKEGESGESGQKQGKVFKKEAGVDYPESSGDGKKEYGKSEIEKWILVGIYFLFEAFSCQGAPGPGLAHLAL</sequence>
<evidence type="ECO:0000313" key="2">
    <source>
        <dbReference type="EMBL" id="QSS49595.1"/>
    </source>
</evidence>
<evidence type="ECO:0000313" key="3">
    <source>
        <dbReference type="Proteomes" id="UP000663419"/>
    </source>
</evidence>
<dbReference type="Proteomes" id="UP000663419">
    <property type="component" value="Chromosome 1"/>
</dbReference>
<accession>A0A8A1L9W8</accession>
<evidence type="ECO:0000256" key="1">
    <source>
        <dbReference type="SAM" id="MobiDB-lite"/>
    </source>
</evidence>